<evidence type="ECO:0000256" key="2">
    <source>
        <dbReference type="ARBA" id="ARBA00022729"/>
    </source>
</evidence>
<keyword evidence="2" id="KW-0732">Signal</keyword>
<reference evidence="7" key="1">
    <citation type="submission" date="2020-08" db="EMBL/GenBank/DDBJ databases">
        <title>Lewinella bacteria from marine environments.</title>
        <authorList>
            <person name="Zhong Y."/>
        </authorList>
    </citation>
    <scope>NUCLEOTIDE SEQUENCE</scope>
    <source>
        <strain evidence="7">KCTC 42187</strain>
    </source>
</reference>
<keyword evidence="3" id="KW-0378">Hydrolase</keyword>
<evidence type="ECO:0000313" key="8">
    <source>
        <dbReference type="Proteomes" id="UP000650081"/>
    </source>
</evidence>
<comment type="caution">
    <text evidence="7">The sequence shown here is derived from an EMBL/GenBank/DDBJ whole genome shotgun (WGS) entry which is preliminary data.</text>
</comment>
<keyword evidence="8" id="KW-1185">Reference proteome</keyword>
<accession>A0A923PNZ6</accession>
<dbReference type="PANTHER" id="PTHR10161">
    <property type="entry name" value="TARTRATE-RESISTANT ACID PHOSPHATASE TYPE 5"/>
    <property type="match status" value="1"/>
</dbReference>
<dbReference type="Gene3D" id="3.60.21.10">
    <property type="match status" value="2"/>
</dbReference>
<organism evidence="7 8">
    <name type="scientific">Neolewinella lacunae</name>
    <dbReference type="NCBI Taxonomy" id="1517758"/>
    <lineage>
        <taxon>Bacteria</taxon>
        <taxon>Pseudomonadati</taxon>
        <taxon>Bacteroidota</taxon>
        <taxon>Saprospiria</taxon>
        <taxon>Saprospirales</taxon>
        <taxon>Lewinellaceae</taxon>
        <taxon>Neolewinella</taxon>
    </lineage>
</organism>
<comment type="subcellular location">
    <subcellularLocation>
        <location evidence="1">Membrane</location>
    </subcellularLocation>
</comment>
<evidence type="ECO:0000313" key="7">
    <source>
        <dbReference type="EMBL" id="MBC6996216.1"/>
    </source>
</evidence>
<dbReference type="InterPro" id="IPR000184">
    <property type="entry name" value="Bac_surfAg_D15"/>
</dbReference>
<dbReference type="Pfam" id="PF00149">
    <property type="entry name" value="Metallophos"/>
    <property type="match status" value="1"/>
</dbReference>
<evidence type="ECO:0000259" key="6">
    <source>
        <dbReference type="Pfam" id="PF01103"/>
    </source>
</evidence>
<dbReference type="RefSeq" id="WP_187468232.1">
    <property type="nucleotide sequence ID" value="NZ_JACSIT010000151.1"/>
</dbReference>
<dbReference type="GO" id="GO:0019867">
    <property type="term" value="C:outer membrane"/>
    <property type="evidence" value="ECO:0007669"/>
    <property type="project" value="InterPro"/>
</dbReference>
<gene>
    <name evidence="7" type="ORF">H9S92_18745</name>
</gene>
<dbReference type="InterPro" id="IPR051558">
    <property type="entry name" value="Metallophosphoesterase_PAP"/>
</dbReference>
<evidence type="ECO:0000256" key="1">
    <source>
        <dbReference type="ARBA" id="ARBA00004370"/>
    </source>
</evidence>
<dbReference type="SUPFAM" id="SSF56300">
    <property type="entry name" value="Metallo-dependent phosphatases"/>
    <property type="match status" value="1"/>
</dbReference>
<feature type="domain" description="Bacterial surface antigen (D15)" evidence="6">
    <location>
        <begin position="1057"/>
        <end position="1236"/>
    </location>
</feature>
<dbReference type="Pfam" id="PF01103">
    <property type="entry name" value="Omp85"/>
    <property type="match status" value="1"/>
</dbReference>
<protein>
    <submittedName>
        <fullName evidence="7">Metallophosphoesterase</fullName>
    </submittedName>
</protein>
<evidence type="ECO:0000259" key="5">
    <source>
        <dbReference type="Pfam" id="PF00149"/>
    </source>
</evidence>
<evidence type="ECO:0000256" key="4">
    <source>
        <dbReference type="ARBA" id="ARBA00023136"/>
    </source>
</evidence>
<evidence type="ECO:0000256" key="3">
    <source>
        <dbReference type="ARBA" id="ARBA00022801"/>
    </source>
</evidence>
<proteinExistence type="predicted"/>
<dbReference type="InterPro" id="IPR004843">
    <property type="entry name" value="Calcineurin-like_PHP"/>
</dbReference>
<dbReference type="GO" id="GO:0016787">
    <property type="term" value="F:hydrolase activity"/>
    <property type="evidence" value="ECO:0007669"/>
    <property type="project" value="UniProtKB-KW"/>
</dbReference>
<dbReference type="PANTHER" id="PTHR10161:SF14">
    <property type="entry name" value="TARTRATE-RESISTANT ACID PHOSPHATASE TYPE 5"/>
    <property type="match status" value="1"/>
</dbReference>
<feature type="domain" description="Calcineurin-like phosphoesterase" evidence="5">
    <location>
        <begin position="39"/>
        <end position="236"/>
    </location>
</feature>
<sequence length="1241" mass="141049">MTLCLVAVLSSCATYQLNYSSEGENWAPALPDKPVSQTIFLIGDAGNAKDGKIPPALSLLGQQLKRAQKNSTLVFLGDNIYPNGMAPAKKEEERADNEFRLRAQLDILKDYPGKTYFIPGNHDWYKYGVDGLKRQKKFIEDYLDEKDVWQPDCGCGDPKVVDVTDDLVLIMIDSEWWLTDWEGETEINQNCEAKSRENFKLLFEAALKSNREKNVIVALHHPLYSMGPHGGAFPLKDHLFPLTRVHKNLWLPLPIVGSVYPFYRSAIGTKSDMAHPEYRAFRDFVLSVAQKNGQFIFVSGHEHSLQYTEAGNQFFIVSGAGSKRSPTRAGQGTQFAYGNYGFSELIVYEDGSVWVQFWSVDATDEAKGKVVFRKQVKGPLPGKQSLSAQDIPALDTEQKEISLPIFNESVDRKGLRKVFWGAHYRQAYNTFLDYPVLDLSAYQGGVTPVKKGGGYQTNSIRLEAPDGRQYTMRSIIKDASRTIAYPLSQSTLIQNVYADAFNSAHPLAAQAVPPLARAAGVYHTNPRIFYIPQQRALGNYNEDFGNALYLVEERPDGKGWKDHPNLGNPDEIISTHDVIEAIKEHHNHRIDFRAVARARIFDLLIGDWDRHDDQWRWAKIKGPDQTLYRPIPRDRDQAFSKYDGVVYSLARRLVPASRPLRAYAAYEKKIHWSHYGARYFDPTFLSGATWEIWEKELEEIQKSLTDEVIYRAFESTWPDDLYQLDGYRIAQTMIERKKNLAQMARSFYAFHAKKVDVLGTHKKDLFEVVHAKDGTTRIRVYDTNKEGKKGRMMYERTFRYPETKEIRLYGLDNDDVIQLSGDGQKGPLIRIIGGEGKEDIRDASKVKAIIYDDEGKDLTIQRGPKTSVKTSEDPKFNTYNRLSKDYEFDYATVVPSVGVNPDDGFLLGLSTTFVNHGFKKSPFADRHQLSLKYAFGSAGWEFKYQGEIVEAIGKGNLHLATTLRNPLYAFNFYGLGNETENREDTFGVNYNRVLQRYIALQPTYVRHYNRALSVGFGPLFESIRIDLSDDERLINQLEPQLNPEIFEGSEYLGVQAHVRLENLNDPVFPTRGVNFHANVAWTTSLDDGNKHFPSSEGALAIYQQLTANGKLVFATRVGGKHIFNNDFEFFQGATLGGIGPNSNLRGFRRERFTGRSAFYHNTDLRWKAVSSQNNILPFSMGLLAGYDYGRVWLDGEDSDLWHYSFGGGIWISPLDLLDLKFSLFQTDEGIMRFSFGGQFFF</sequence>
<name>A0A923PNZ6_9BACT</name>
<keyword evidence="4" id="KW-0472">Membrane</keyword>
<dbReference type="Gene3D" id="2.40.160.50">
    <property type="entry name" value="membrane protein fhac: a member of the omp85/tpsb transporter family"/>
    <property type="match status" value="1"/>
</dbReference>
<dbReference type="EMBL" id="JACSIT010000151">
    <property type="protein sequence ID" value="MBC6996216.1"/>
    <property type="molecule type" value="Genomic_DNA"/>
</dbReference>
<dbReference type="AlphaFoldDB" id="A0A923PNZ6"/>
<dbReference type="InterPro" id="IPR029052">
    <property type="entry name" value="Metallo-depent_PP-like"/>
</dbReference>
<dbReference type="Proteomes" id="UP000650081">
    <property type="component" value="Unassembled WGS sequence"/>
</dbReference>